<dbReference type="OrthoDB" id="6500128at2759"/>
<feature type="transmembrane region" description="Helical" evidence="8">
    <location>
        <begin position="102"/>
        <end position="121"/>
    </location>
</feature>
<protein>
    <submittedName>
        <fullName evidence="10">ABC transporter</fullName>
    </submittedName>
</protein>
<evidence type="ECO:0000256" key="5">
    <source>
        <dbReference type="ARBA" id="ARBA00022840"/>
    </source>
</evidence>
<organism evidence="10 11">
    <name type="scientific">Metarhizium album (strain ARSEF 1941)</name>
    <dbReference type="NCBI Taxonomy" id="1081103"/>
    <lineage>
        <taxon>Eukaryota</taxon>
        <taxon>Fungi</taxon>
        <taxon>Dikarya</taxon>
        <taxon>Ascomycota</taxon>
        <taxon>Pezizomycotina</taxon>
        <taxon>Sordariomycetes</taxon>
        <taxon>Hypocreomycetidae</taxon>
        <taxon>Hypocreales</taxon>
        <taxon>Clavicipitaceae</taxon>
        <taxon>Metarhizium</taxon>
    </lineage>
</organism>
<dbReference type="GeneID" id="63734783"/>
<dbReference type="STRING" id="1081103.A0A0B2WYI9"/>
<sequence length="420" mass="47131">MADGSCSIHVHDVFGPTVASSCLNGFDFTLLFEESILTLLPLLLADLVLVPRAALLWKTAPKVNRSWLFALKFLTFSVYIALQIALLALWAQPNTPTTRLTTPVRCILIASFIWLLYVSCLEHVRSVRPSTILCLYLGISCLLDMASARTVCFIPGLNVVAPIHLASYFVKLVLLALEVTEKRRLLLLRWKDTSPEDTASFYSRVLFVWLNRLFLKGYKTLLTVDTLTPLDQDILTASRPTKLQETWAKADKSRKTALLWVFAWHYKWDLLAGVLPRLAYVGFTFAEPFLVKRVLDFTVEPNGPNTRNFAYGLTGAYAIVHIGKALSLAWYEHMTYRVLTMFRGSLITMIFDKTLRLSASAVHDAEAITLMSADIDRIGLCMQILHDAYASLVELALSLLLLYRLLGVAVVPPTVFIIGK</sequence>
<feature type="transmembrane region" description="Helical" evidence="8">
    <location>
        <begin position="163"/>
        <end position="180"/>
    </location>
</feature>
<dbReference type="InterPro" id="IPR050173">
    <property type="entry name" value="ABC_transporter_C-like"/>
</dbReference>
<dbReference type="PANTHER" id="PTHR24223">
    <property type="entry name" value="ATP-BINDING CASSETTE SUB-FAMILY C"/>
    <property type="match status" value="1"/>
</dbReference>
<dbReference type="Pfam" id="PF24357">
    <property type="entry name" value="TMD0_ABC"/>
    <property type="match status" value="1"/>
</dbReference>
<dbReference type="EMBL" id="AZHE01000001">
    <property type="protein sequence ID" value="KHO01327.1"/>
    <property type="molecule type" value="Genomic_DNA"/>
</dbReference>
<dbReference type="Gene3D" id="1.20.1560.10">
    <property type="entry name" value="ABC transporter type 1, transmembrane domain"/>
    <property type="match status" value="1"/>
</dbReference>
<evidence type="ECO:0000259" key="9">
    <source>
        <dbReference type="PROSITE" id="PS50929"/>
    </source>
</evidence>
<dbReference type="InterPro" id="IPR036640">
    <property type="entry name" value="ABC1_TM_sf"/>
</dbReference>
<name>A0A0B2WYI9_METAS</name>
<dbReference type="PROSITE" id="PS50929">
    <property type="entry name" value="ABC_TM1F"/>
    <property type="match status" value="1"/>
</dbReference>
<feature type="transmembrane region" description="Helical" evidence="8">
    <location>
        <begin position="309"/>
        <end position="331"/>
    </location>
</feature>
<feature type="transmembrane region" description="Helical" evidence="8">
    <location>
        <begin position="36"/>
        <end position="57"/>
    </location>
</feature>
<evidence type="ECO:0000256" key="6">
    <source>
        <dbReference type="ARBA" id="ARBA00022989"/>
    </source>
</evidence>
<accession>A0A0B2WYI9</accession>
<evidence type="ECO:0000256" key="7">
    <source>
        <dbReference type="ARBA" id="ARBA00023136"/>
    </source>
</evidence>
<evidence type="ECO:0000256" key="1">
    <source>
        <dbReference type="ARBA" id="ARBA00004141"/>
    </source>
</evidence>
<feature type="domain" description="ABC transmembrane type-1" evidence="9">
    <location>
        <begin position="278"/>
        <end position="420"/>
    </location>
</feature>
<feature type="transmembrane region" description="Helical" evidence="8">
    <location>
        <begin position="395"/>
        <end position="418"/>
    </location>
</feature>
<reference evidence="10 11" key="1">
    <citation type="journal article" date="2014" name="Proc. Natl. Acad. Sci. U.S.A.">
        <title>Trajectory and genomic determinants of fungal-pathogen speciation and host adaptation.</title>
        <authorList>
            <person name="Hu X."/>
            <person name="Xiao G."/>
            <person name="Zheng P."/>
            <person name="Shang Y."/>
            <person name="Su Y."/>
            <person name="Zhang X."/>
            <person name="Liu X."/>
            <person name="Zhan S."/>
            <person name="St Leger R.J."/>
            <person name="Wang C."/>
        </authorList>
    </citation>
    <scope>NUCLEOTIDE SEQUENCE [LARGE SCALE GENOMIC DNA]</scope>
    <source>
        <strain evidence="10 11">ARSEF 1941</strain>
    </source>
</reference>
<comment type="caution">
    <text evidence="10">The sequence shown here is derived from an EMBL/GenBank/DDBJ whole genome shotgun (WGS) entry which is preliminary data.</text>
</comment>
<keyword evidence="4" id="KW-0547">Nucleotide-binding</keyword>
<dbReference type="RefSeq" id="XP_040682392.1">
    <property type="nucleotide sequence ID" value="XM_040819127.1"/>
</dbReference>
<keyword evidence="6 8" id="KW-1133">Transmembrane helix</keyword>
<dbReference type="GO" id="GO:0005524">
    <property type="term" value="F:ATP binding"/>
    <property type="evidence" value="ECO:0007669"/>
    <property type="project" value="UniProtKB-KW"/>
</dbReference>
<feature type="transmembrane region" description="Helical" evidence="8">
    <location>
        <begin position="133"/>
        <end position="157"/>
    </location>
</feature>
<proteinExistence type="predicted"/>
<dbReference type="AlphaFoldDB" id="A0A0B2WYI9"/>
<dbReference type="SUPFAM" id="SSF90123">
    <property type="entry name" value="ABC transporter transmembrane region"/>
    <property type="match status" value="1"/>
</dbReference>
<gene>
    <name evidence="10" type="ORF">MAM_00328</name>
</gene>
<dbReference type="GO" id="GO:0016020">
    <property type="term" value="C:membrane"/>
    <property type="evidence" value="ECO:0007669"/>
    <property type="project" value="UniProtKB-SubCell"/>
</dbReference>
<keyword evidence="11" id="KW-1185">Reference proteome</keyword>
<evidence type="ECO:0000256" key="4">
    <source>
        <dbReference type="ARBA" id="ARBA00022741"/>
    </source>
</evidence>
<dbReference type="InterPro" id="IPR011527">
    <property type="entry name" value="ABC1_TM_dom"/>
</dbReference>
<feature type="transmembrane region" description="Helical" evidence="8">
    <location>
        <begin position="69"/>
        <end position="90"/>
    </location>
</feature>
<evidence type="ECO:0000313" key="11">
    <source>
        <dbReference type="Proteomes" id="UP000030816"/>
    </source>
</evidence>
<dbReference type="InterPro" id="IPR056227">
    <property type="entry name" value="TMD0_ABC"/>
</dbReference>
<keyword evidence="7 8" id="KW-0472">Membrane</keyword>
<comment type="subcellular location">
    <subcellularLocation>
        <location evidence="1">Membrane</location>
        <topology evidence="1">Multi-pass membrane protein</topology>
    </subcellularLocation>
</comment>
<dbReference type="HOGENOM" id="CLU_000604_27_5_1"/>
<keyword evidence="3 8" id="KW-0812">Transmembrane</keyword>
<dbReference type="GO" id="GO:0140359">
    <property type="term" value="F:ABC-type transporter activity"/>
    <property type="evidence" value="ECO:0007669"/>
    <property type="project" value="InterPro"/>
</dbReference>
<evidence type="ECO:0000256" key="2">
    <source>
        <dbReference type="ARBA" id="ARBA00022448"/>
    </source>
</evidence>
<dbReference type="Proteomes" id="UP000030816">
    <property type="component" value="Unassembled WGS sequence"/>
</dbReference>
<evidence type="ECO:0000256" key="3">
    <source>
        <dbReference type="ARBA" id="ARBA00022692"/>
    </source>
</evidence>
<keyword evidence="5" id="KW-0067">ATP-binding</keyword>
<evidence type="ECO:0000313" key="10">
    <source>
        <dbReference type="EMBL" id="KHO01327.1"/>
    </source>
</evidence>
<keyword evidence="2" id="KW-0813">Transport</keyword>
<evidence type="ECO:0000256" key="8">
    <source>
        <dbReference type="SAM" id="Phobius"/>
    </source>
</evidence>
<dbReference type="PANTHER" id="PTHR24223:SF399">
    <property type="entry name" value="ABC TRANSPORTER ATNG"/>
    <property type="match status" value="1"/>
</dbReference>